<feature type="compositionally biased region" description="Polar residues" evidence="1">
    <location>
        <begin position="374"/>
        <end position="388"/>
    </location>
</feature>
<dbReference type="CDD" id="cd21075">
    <property type="entry name" value="DBD_XPA-like"/>
    <property type="match status" value="1"/>
</dbReference>
<protein>
    <submittedName>
        <fullName evidence="2">Uncharacterized protein</fullName>
    </submittedName>
</protein>
<evidence type="ECO:0000313" key="3">
    <source>
        <dbReference type="Proteomes" id="UP000308197"/>
    </source>
</evidence>
<dbReference type="AlphaFoldDB" id="A0A5C3P4W2"/>
<dbReference type="EMBL" id="ML211327">
    <property type="protein sequence ID" value="TFK84282.1"/>
    <property type="molecule type" value="Genomic_DNA"/>
</dbReference>
<dbReference type="InParanoid" id="A0A5C3P4W2"/>
<keyword evidence="3" id="KW-1185">Reference proteome</keyword>
<reference evidence="2 3" key="1">
    <citation type="journal article" date="2019" name="Nat. Ecol. Evol.">
        <title>Megaphylogeny resolves global patterns of mushroom evolution.</title>
        <authorList>
            <person name="Varga T."/>
            <person name="Krizsan K."/>
            <person name="Foldi C."/>
            <person name="Dima B."/>
            <person name="Sanchez-Garcia M."/>
            <person name="Sanchez-Ramirez S."/>
            <person name="Szollosi G.J."/>
            <person name="Szarkandi J.G."/>
            <person name="Papp V."/>
            <person name="Albert L."/>
            <person name="Andreopoulos W."/>
            <person name="Angelini C."/>
            <person name="Antonin V."/>
            <person name="Barry K.W."/>
            <person name="Bougher N.L."/>
            <person name="Buchanan P."/>
            <person name="Buyck B."/>
            <person name="Bense V."/>
            <person name="Catcheside P."/>
            <person name="Chovatia M."/>
            <person name="Cooper J."/>
            <person name="Damon W."/>
            <person name="Desjardin D."/>
            <person name="Finy P."/>
            <person name="Geml J."/>
            <person name="Haridas S."/>
            <person name="Hughes K."/>
            <person name="Justo A."/>
            <person name="Karasinski D."/>
            <person name="Kautmanova I."/>
            <person name="Kiss B."/>
            <person name="Kocsube S."/>
            <person name="Kotiranta H."/>
            <person name="LaButti K.M."/>
            <person name="Lechner B.E."/>
            <person name="Liimatainen K."/>
            <person name="Lipzen A."/>
            <person name="Lukacs Z."/>
            <person name="Mihaltcheva S."/>
            <person name="Morgado L.N."/>
            <person name="Niskanen T."/>
            <person name="Noordeloos M.E."/>
            <person name="Ohm R.A."/>
            <person name="Ortiz-Santana B."/>
            <person name="Ovrebo C."/>
            <person name="Racz N."/>
            <person name="Riley R."/>
            <person name="Savchenko A."/>
            <person name="Shiryaev A."/>
            <person name="Soop K."/>
            <person name="Spirin V."/>
            <person name="Szebenyi C."/>
            <person name="Tomsovsky M."/>
            <person name="Tulloss R.E."/>
            <person name="Uehling J."/>
            <person name="Grigoriev I.V."/>
            <person name="Vagvolgyi C."/>
            <person name="Papp T."/>
            <person name="Martin F.M."/>
            <person name="Miettinen O."/>
            <person name="Hibbett D.S."/>
            <person name="Nagy L.G."/>
        </authorList>
    </citation>
    <scope>NUCLEOTIDE SEQUENCE [LARGE SCALE GENOMIC DNA]</scope>
    <source>
        <strain evidence="2 3">HHB13444</strain>
    </source>
</reference>
<dbReference type="Proteomes" id="UP000308197">
    <property type="component" value="Unassembled WGS sequence"/>
</dbReference>
<accession>A0A5C3P4W2</accession>
<sequence>MSNKRKADDILAGGPEKMPKMYAAIREATWPAPPVDTYGWNTALPRDCKLHKSAVLAQYQLTYEDIEDFDYETKRRGDGYMHLYGEREIEWKAWEVHGGPDGLWHLLRLARKQHAHSGSRKPFPCPYEYTKGRPYDLDLRSPPCCDRYLAGNPIMFAAKADLPPWFWLECNVAIDRALYNGERPSGEPGSATRERLYAISAAQKFFHRHSARYSGCPARPLDLGHRLGPKPYALWTFRGLLQEAPTISATLRDTDASGPPRDRLLFHAASADCQWGRGYLEELFGKLCRLVKELGLEDDGWKSLRWEIYHKFASSVDGGLRYDGRRRYWTDPAGEWLEGRIESQFVPGTMRSQCADGYEYNKLLPVIGGTFRTPTPGSARGSSGTPSPNRAPVAGPSSA</sequence>
<organism evidence="2 3">
    <name type="scientific">Polyporus arcularius HHB13444</name>
    <dbReference type="NCBI Taxonomy" id="1314778"/>
    <lineage>
        <taxon>Eukaryota</taxon>
        <taxon>Fungi</taxon>
        <taxon>Dikarya</taxon>
        <taxon>Basidiomycota</taxon>
        <taxon>Agaricomycotina</taxon>
        <taxon>Agaricomycetes</taxon>
        <taxon>Polyporales</taxon>
        <taxon>Polyporaceae</taxon>
        <taxon>Polyporus</taxon>
    </lineage>
</organism>
<proteinExistence type="predicted"/>
<gene>
    <name evidence="2" type="ORF">K466DRAFT_602127</name>
</gene>
<feature type="region of interest" description="Disordered" evidence="1">
    <location>
        <begin position="374"/>
        <end position="399"/>
    </location>
</feature>
<evidence type="ECO:0000256" key="1">
    <source>
        <dbReference type="SAM" id="MobiDB-lite"/>
    </source>
</evidence>
<name>A0A5C3P4W2_9APHY</name>
<evidence type="ECO:0000313" key="2">
    <source>
        <dbReference type="EMBL" id="TFK84282.1"/>
    </source>
</evidence>